<keyword evidence="9" id="KW-1015">Disulfide bond</keyword>
<protein>
    <submittedName>
        <fullName evidence="12">Uncharacterized protein</fullName>
    </submittedName>
</protein>
<dbReference type="GO" id="GO:0008277">
    <property type="term" value="P:regulation of G protein-coupled receptor signaling pathway"/>
    <property type="evidence" value="ECO:0007669"/>
    <property type="project" value="InterPro"/>
</dbReference>
<keyword evidence="5 11" id="KW-0812">Transmembrane</keyword>
<evidence type="ECO:0000256" key="9">
    <source>
        <dbReference type="ARBA" id="ARBA00023157"/>
    </source>
</evidence>
<organism evidence="12 13">
    <name type="scientific">Triplophysa rosa</name>
    <name type="common">Cave loach</name>
    <dbReference type="NCBI Taxonomy" id="992332"/>
    <lineage>
        <taxon>Eukaryota</taxon>
        <taxon>Metazoa</taxon>
        <taxon>Chordata</taxon>
        <taxon>Craniata</taxon>
        <taxon>Vertebrata</taxon>
        <taxon>Euteleostomi</taxon>
        <taxon>Actinopterygii</taxon>
        <taxon>Neopterygii</taxon>
        <taxon>Teleostei</taxon>
        <taxon>Ostariophysi</taxon>
        <taxon>Cypriniformes</taxon>
        <taxon>Nemacheilidae</taxon>
        <taxon>Triplophysa</taxon>
    </lineage>
</organism>
<reference evidence="12" key="1">
    <citation type="submission" date="2021-02" db="EMBL/GenBank/DDBJ databases">
        <title>Comparative genomics reveals that relaxation of natural selection precedes convergent phenotypic evolution of cavefish.</title>
        <authorList>
            <person name="Peng Z."/>
        </authorList>
    </citation>
    <scope>NUCLEOTIDE SEQUENCE</scope>
    <source>
        <tissue evidence="12">Muscle</tissue>
    </source>
</reference>
<dbReference type="AlphaFoldDB" id="A0A9W7WV39"/>
<comment type="similarity">
    <text evidence="2">Belongs to the RAMP family.</text>
</comment>
<evidence type="ECO:0000256" key="5">
    <source>
        <dbReference type="ARBA" id="ARBA00022692"/>
    </source>
</evidence>
<gene>
    <name evidence="12" type="ORF">IRJ41_013488</name>
</gene>
<keyword evidence="4" id="KW-1003">Cell membrane</keyword>
<evidence type="ECO:0000256" key="6">
    <source>
        <dbReference type="ARBA" id="ARBA00022729"/>
    </source>
</evidence>
<evidence type="ECO:0000256" key="1">
    <source>
        <dbReference type="ARBA" id="ARBA00004251"/>
    </source>
</evidence>
<evidence type="ECO:0000256" key="8">
    <source>
        <dbReference type="ARBA" id="ARBA00023136"/>
    </source>
</evidence>
<feature type="transmembrane region" description="Helical" evidence="11">
    <location>
        <begin position="92"/>
        <end position="115"/>
    </location>
</feature>
<evidence type="ECO:0000313" key="13">
    <source>
        <dbReference type="Proteomes" id="UP001059041"/>
    </source>
</evidence>
<comment type="subcellular location">
    <subcellularLocation>
        <location evidence="1">Cell membrane</location>
        <topology evidence="1">Single-pass type I membrane protein</topology>
    </subcellularLocation>
</comment>
<dbReference type="InterPro" id="IPR038126">
    <property type="entry name" value="RAMP_sf"/>
</dbReference>
<name>A0A9W7WV39_TRIRA</name>
<proteinExistence type="inferred from homology"/>
<dbReference type="Proteomes" id="UP001059041">
    <property type="component" value="Linkage Group LG6"/>
</dbReference>
<keyword evidence="3" id="KW-0813">Transport</keyword>
<keyword evidence="7 11" id="KW-1133">Transmembrane helix</keyword>
<dbReference type="GO" id="GO:0015026">
    <property type="term" value="F:coreceptor activity"/>
    <property type="evidence" value="ECO:0007669"/>
    <property type="project" value="InterPro"/>
</dbReference>
<evidence type="ECO:0000256" key="2">
    <source>
        <dbReference type="ARBA" id="ARBA00007087"/>
    </source>
</evidence>
<evidence type="ECO:0000256" key="4">
    <source>
        <dbReference type="ARBA" id="ARBA00022475"/>
    </source>
</evidence>
<dbReference type="Pfam" id="PF04901">
    <property type="entry name" value="RAMP"/>
    <property type="match status" value="1"/>
</dbReference>
<sequence length="126" mass="15100">MFFSFPSLMEFEAHVSEFDLCVNELMISIYQLHIPAVFYFGTIRYYINLTTCMEMLGKYTCCTQVSFKHKILLEIHQIYFSLCSGLKDPDPYVLFLLIFPCIIITFITQLLFYNFRLYEKKVPKYY</sequence>
<evidence type="ECO:0000313" key="12">
    <source>
        <dbReference type="EMBL" id="KAI7808756.1"/>
    </source>
</evidence>
<keyword evidence="6" id="KW-0732">Signal</keyword>
<evidence type="ECO:0000256" key="7">
    <source>
        <dbReference type="ARBA" id="ARBA00022989"/>
    </source>
</evidence>
<evidence type="ECO:0000256" key="10">
    <source>
        <dbReference type="ARBA" id="ARBA00023170"/>
    </source>
</evidence>
<dbReference type="GO" id="GO:0006886">
    <property type="term" value="P:intracellular protein transport"/>
    <property type="evidence" value="ECO:0007669"/>
    <property type="project" value="InterPro"/>
</dbReference>
<dbReference type="Gene3D" id="1.10.150.510">
    <property type="entry name" value="Receptor activity modifying family"/>
    <property type="match status" value="1"/>
</dbReference>
<keyword evidence="8 11" id="KW-0472">Membrane</keyword>
<keyword evidence="13" id="KW-1185">Reference proteome</keyword>
<dbReference type="GO" id="GO:0005886">
    <property type="term" value="C:plasma membrane"/>
    <property type="evidence" value="ECO:0007669"/>
    <property type="project" value="UniProtKB-SubCell"/>
</dbReference>
<comment type="caution">
    <text evidence="12">The sequence shown here is derived from an EMBL/GenBank/DDBJ whole genome shotgun (WGS) entry which is preliminary data.</text>
</comment>
<evidence type="ECO:0000256" key="11">
    <source>
        <dbReference type="SAM" id="Phobius"/>
    </source>
</evidence>
<evidence type="ECO:0000256" key="3">
    <source>
        <dbReference type="ARBA" id="ARBA00022448"/>
    </source>
</evidence>
<dbReference type="EMBL" id="JAFHDT010000006">
    <property type="protein sequence ID" value="KAI7808756.1"/>
    <property type="molecule type" value="Genomic_DNA"/>
</dbReference>
<dbReference type="InterPro" id="IPR006985">
    <property type="entry name" value="RAMP"/>
</dbReference>
<keyword evidence="10" id="KW-0675">Receptor</keyword>
<accession>A0A9W7WV39</accession>